<keyword evidence="3" id="KW-0963">Cytoplasm</keyword>
<dbReference type="RefSeq" id="WP_285487260.1">
    <property type="nucleotide sequence ID" value="NZ_BSTI01000006.1"/>
</dbReference>
<dbReference type="AlphaFoldDB" id="A0A9W6R0P2"/>
<evidence type="ECO:0000256" key="1">
    <source>
        <dbReference type="ARBA" id="ARBA00004496"/>
    </source>
</evidence>
<sequence>MARRMTTVDGVVLSHQEYDLLWADLQAGPQPYPLEVRSHGYTMAERDELGGHVFETLAQGGFVDEHDEVDPRLDELLMLLAGPAFSVDALVLAEVPLRVLAAAGTRDGVLAVLDERELALRPCRPHELVDLVAGVIGDRPPGPGQSVRLPREVFSAAMNAFAGNGFLGFERTLADAGVAGRETRALATIVESPRAASGQAAANRAGRRSPVVTWYDTEAGRYAAIVEEVAGTRWVTVTPADGRWLAGRIGELLDRLAPG</sequence>
<protein>
    <submittedName>
        <fullName evidence="5">ESX secretion-associated protein EspG</fullName>
    </submittedName>
</protein>
<keyword evidence="6" id="KW-1185">Reference proteome</keyword>
<evidence type="ECO:0000256" key="3">
    <source>
        <dbReference type="ARBA" id="ARBA00022490"/>
    </source>
</evidence>
<comment type="similarity">
    <text evidence="2">Belongs to the EspG family.</text>
</comment>
<dbReference type="Pfam" id="PF14011">
    <property type="entry name" value="ESX-1_EspG"/>
    <property type="match status" value="1"/>
</dbReference>
<comment type="caution">
    <text evidence="5">The sequence shown here is derived from an EMBL/GenBank/DDBJ whole genome shotgun (WGS) entry which is preliminary data.</text>
</comment>
<accession>A0A9W6R0P2</accession>
<evidence type="ECO:0000313" key="5">
    <source>
        <dbReference type="EMBL" id="GLY66466.1"/>
    </source>
</evidence>
<dbReference type="InterPro" id="IPR025734">
    <property type="entry name" value="EspG"/>
</dbReference>
<evidence type="ECO:0000256" key="2">
    <source>
        <dbReference type="ARBA" id="ARBA00006411"/>
    </source>
</evidence>
<name>A0A9W6R0P2_9PSEU</name>
<comment type="subcellular location">
    <subcellularLocation>
        <location evidence="1">Cytoplasm</location>
    </subcellularLocation>
</comment>
<organism evidence="5 6">
    <name type="scientific">Amycolatopsis taiwanensis</name>
    <dbReference type="NCBI Taxonomy" id="342230"/>
    <lineage>
        <taxon>Bacteria</taxon>
        <taxon>Bacillati</taxon>
        <taxon>Actinomycetota</taxon>
        <taxon>Actinomycetes</taxon>
        <taxon>Pseudonocardiales</taxon>
        <taxon>Pseudonocardiaceae</taxon>
        <taxon>Amycolatopsis</taxon>
    </lineage>
</organism>
<keyword evidence="4" id="KW-0143">Chaperone</keyword>
<evidence type="ECO:0000313" key="6">
    <source>
        <dbReference type="Proteomes" id="UP001165136"/>
    </source>
</evidence>
<dbReference type="Proteomes" id="UP001165136">
    <property type="component" value="Unassembled WGS sequence"/>
</dbReference>
<proteinExistence type="inferred from homology"/>
<evidence type="ECO:0000256" key="4">
    <source>
        <dbReference type="ARBA" id="ARBA00023186"/>
    </source>
</evidence>
<reference evidence="5" key="1">
    <citation type="submission" date="2023-03" db="EMBL/GenBank/DDBJ databases">
        <title>Amycolatopsis taiwanensis NBRC 103393.</title>
        <authorList>
            <person name="Ichikawa N."/>
            <person name="Sato H."/>
            <person name="Tonouchi N."/>
        </authorList>
    </citation>
    <scope>NUCLEOTIDE SEQUENCE</scope>
    <source>
        <strain evidence="5">NBRC 103393</strain>
    </source>
</reference>
<dbReference type="EMBL" id="BSTI01000006">
    <property type="protein sequence ID" value="GLY66466.1"/>
    <property type="molecule type" value="Genomic_DNA"/>
</dbReference>
<gene>
    <name evidence="5" type="ORF">Atai01_30850</name>
</gene>